<evidence type="ECO:0000256" key="3">
    <source>
        <dbReference type="ARBA" id="ARBA00022989"/>
    </source>
</evidence>
<evidence type="ECO:0000256" key="1">
    <source>
        <dbReference type="ARBA" id="ARBA00004141"/>
    </source>
</evidence>
<accession>A0A0M0BRS2</accession>
<evidence type="ECO:0000256" key="2">
    <source>
        <dbReference type="ARBA" id="ARBA00022692"/>
    </source>
</evidence>
<feature type="transmembrane region" description="Helical" evidence="5">
    <location>
        <begin position="289"/>
        <end position="309"/>
    </location>
</feature>
<feature type="transmembrane region" description="Helical" evidence="5">
    <location>
        <begin position="63"/>
        <end position="82"/>
    </location>
</feature>
<evidence type="ECO:0008006" key="8">
    <source>
        <dbReference type="Google" id="ProtNLM"/>
    </source>
</evidence>
<dbReference type="InterPro" id="IPR052561">
    <property type="entry name" value="ComplexI_Subunit1"/>
</dbReference>
<keyword evidence="4 5" id="KW-0472">Membrane</keyword>
<feature type="transmembrane region" description="Helical" evidence="5">
    <location>
        <begin position="136"/>
        <end position="156"/>
    </location>
</feature>
<feature type="transmembrane region" description="Helical" evidence="5">
    <location>
        <begin position="230"/>
        <end position="247"/>
    </location>
</feature>
<comment type="subcellular location">
    <subcellularLocation>
        <location evidence="1">Membrane</location>
        <topology evidence="1">Multi-pass membrane protein</topology>
    </subcellularLocation>
</comment>
<feature type="transmembrane region" description="Helical" evidence="5">
    <location>
        <begin position="168"/>
        <end position="193"/>
    </location>
</feature>
<feature type="transmembrane region" description="Helical" evidence="5">
    <location>
        <begin position="253"/>
        <end position="277"/>
    </location>
</feature>
<evidence type="ECO:0000256" key="4">
    <source>
        <dbReference type="ARBA" id="ARBA00023136"/>
    </source>
</evidence>
<dbReference type="PANTHER" id="PTHR43359">
    <property type="entry name" value="FORMATE HYDROGENLYASE SUBUNIT 4"/>
    <property type="match status" value="1"/>
</dbReference>
<dbReference type="Pfam" id="PF00146">
    <property type="entry name" value="NADHdh"/>
    <property type="match status" value="1"/>
</dbReference>
<evidence type="ECO:0000256" key="5">
    <source>
        <dbReference type="SAM" id="Phobius"/>
    </source>
</evidence>
<dbReference type="InterPro" id="IPR001694">
    <property type="entry name" value="NADH_UbQ_OxRdtase_su1/FPO"/>
</dbReference>
<reference evidence="6 7" key="1">
    <citation type="submission" date="2015-06" db="EMBL/GenBank/DDBJ databases">
        <title>New insights into the roles of widespread benthic archaea in carbon and nitrogen cycling.</title>
        <authorList>
            <person name="Lazar C.S."/>
            <person name="Baker B.J."/>
            <person name="Seitz K.W."/>
            <person name="Hyde A.S."/>
            <person name="Dick G.J."/>
            <person name="Hinrichs K.-U."/>
            <person name="Teske A.P."/>
        </authorList>
    </citation>
    <scope>NUCLEOTIDE SEQUENCE [LARGE SCALE GENOMIC DNA]</scope>
    <source>
        <strain evidence="6">DG-45</strain>
    </source>
</reference>
<keyword evidence="2 5" id="KW-0812">Transmembrane</keyword>
<protein>
    <recommendedName>
        <fullName evidence="8">NADH dehydrogenase</fullName>
    </recommendedName>
</protein>
<feature type="transmembrane region" description="Helical" evidence="5">
    <location>
        <begin position="94"/>
        <end position="116"/>
    </location>
</feature>
<dbReference type="EMBL" id="LFWZ01000014">
    <property type="protein sequence ID" value="KON31065.1"/>
    <property type="molecule type" value="Genomic_DNA"/>
</dbReference>
<evidence type="ECO:0000313" key="6">
    <source>
        <dbReference type="EMBL" id="KON31065.1"/>
    </source>
</evidence>
<sequence length="311" mass="32980">MVLSAMCPVVFIISLLFEGIDRKLHARMQKRIGPPIIQPFYDFVKLFGKESLIPVTAASGINIASPILAAASSIIAAGIPLASFATTAGAIGDLILILFLLAASSIMIMVGGSSSGNPFAAIGFARKMTMMVSYEVPLFISVVSLAIKSGFSLAYNDIIQFQIQLGSCFAFAFPSAAIAMITFLTCIPAAAGVVPFDIPEAKTEVAHGLLIEYGGPYLALLKLAKSATNFALTFLAFTLFFYLPAIFKGNSSLGYWAILALCVAGALVIMFLTITVPRTIFARLKIGQAFKFNLVLLPLSILSLVLSIVGM</sequence>
<comment type="caution">
    <text evidence="6">The sequence shown here is derived from an EMBL/GenBank/DDBJ whole genome shotgun (WGS) entry which is preliminary data.</text>
</comment>
<proteinExistence type="predicted"/>
<dbReference type="GO" id="GO:0005886">
    <property type="term" value="C:plasma membrane"/>
    <property type="evidence" value="ECO:0007669"/>
    <property type="project" value="TreeGrafter"/>
</dbReference>
<dbReference type="AlphaFoldDB" id="A0A0M0BRS2"/>
<name>A0A0M0BRS2_9ARCH</name>
<organism evidence="6 7">
    <name type="scientific">miscellaneous Crenarchaeota group-15 archaeon DG-45</name>
    <dbReference type="NCBI Taxonomy" id="1685127"/>
    <lineage>
        <taxon>Archaea</taxon>
        <taxon>Candidatus Bathyarchaeota</taxon>
        <taxon>MCG-15</taxon>
    </lineage>
</organism>
<evidence type="ECO:0000313" key="7">
    <source>
        <dbReference type="Proteomes" id="UP000037210"/>
    </source>
</evidence>
<gene>
    <name evidence="6" type="ORF">AC482_02060</name>
</gene>
<dbReference type="PANTHER" id="PTHR43359:SF1">
    <property type="entry name" value="FORMATE HYDROGENLYASE SUBUNIT 4-RELATED"/>
    <property type="match status" value="1"/>
</dbReference>
<keyword evidence="3 5" id="KW-1133">Transmembrane helix</keyword>
<dbReference type="Proteomes" id="UP000037210">
    <property type="component" value="Unassembled WGS sequence"/>
</dbReference>